<dbReference type="GO" id="GO:0046872">
    <property type="term" value="F:metal ion binding"/>
    <property type="evidence" value="ECO:0007669"/>
    <property type="project" value="UniProtKB-KW"/>
</dbReference>
<dbReference type="AlphaFoldDB" id="A0AAV5S930"/>
<dbReference type="EMBL" id="BTSX01000001">
    <property type="protein sequence ID" value="GMS79632.1"/>
    <property type="molecule type" value="Genomic_DNA"/>
</dbReference>
<gene>
    <name evidence="3" type="ORF">PENTCL1PPCAC_1807</name>
</gene>
<keyword evidence="1" id="KW-0479">Metal-binding</keyword>
<organism evidence="3 4">
    <name type="scientific">Pristionchus entomophagus</name>
    <dbReference type="NCBI Taxonomy" id="358040"/>
    <lineage>
        <taxon>Eukaryota</taxon>
        <taxon>Metazoa</taxon>
        <taxon>Ecdysozoa</taxon>
        <taxon>Nematoda</taxon>
        <taxon>Chromadorea</taxon>
        <taxon>Rhabditida</taxon>
        <taxon>Rhabditina</taxon>
        <taxon>Diplogasteromorpha</taxon>
        <taxon>Diplogasteroidea</taxon>
        <taxon>Neodiplogasteridae</taxon>
        <taxon>Pristionchus</taxon>
    </lineage>
</organism>
<proteinExistence type="predicted"/>
<sequence>FQMSAEKNIDITQMIDDASNMVFNGHRKASFKNAKWCFDKEVGAICTGNKLADAGFYFTGTRADPSAATCAFCLKEMIFDATDDPWEEHIDHCPDCFFVRFNQQDENLLSMEQFLKLIAFRKTHLMGKWCESQISRFSSAVDYVTNMKPK</sequence>
<feature type="non-terminal residue" evidence="3">
    <location>
        <position position="1"/>
    </location>
</feature>
<dbReference type="Proteomes" id="UP001432027">
    <property type="component" value="Unassembled WGS sequence"/>
</dbReference>
<comment type="caution">
    <text evidence="3">The sequence shown here is derived from an EMBL/GenBank/DDBJ whole genome shotgun (WGS) entry which is preliminary data.</text>
</comment>
<keyword evidence="4" id="KW-1185">Reference proteome</keyword>
<dbReference type="SUPFAM" id="SSF57924">
    <property type="entry name" value="Inhibitor of apoptosis (IAP) repeat"/>
    <property type="match status" value="1"/>
</dbReference>
<dbReference type="Gene3D" id="1.10.1170.10">
    <property type="entry name" value="Inhibitor Of Apoptosis Protein (2mihbC-IAP-1), Chain A"/>
    <property type="match status" value="1"/>
</dbReference>
<dbReference type="PANTHER" id="PTHR46771">
    <property type="entry name" value="DETERIN"/>
    <property type="match status" value="1"/>
</dbReference>
<protein>
    <submittedName>
        <fullName evidence="3">Uncharacterized protein</fullName>
    </submittedName>
</protein>
<dbReference type="InterPro" id="IPR001370">
    <property type="entry name" value="BIR_rpt"/>
</dbReference>
<name>A0AAV5S930_9BILA</name>
<dbReference type="PROSITE" id="PS50143">
    <property type="entry name" value="BIR_REPEAT_2"/>
    <property type="match status" value="1"/>
</dbReference>
<evidence type="ECO:0000313" key="4">
    <source>
        <dbReference type="Proteomes" id="UP001432027"/>
    </source>
</evidence>
<dbReference type="SMART" id="SM00238">
    <property type="entry name" value="BIR"/>
    <property type="match status" value="1"/>
</dbReference>
<reference evidence="3" key="1">
    <citation type="submission" date="2023-10" db="EMBL/GenBank/DDBJ databases">
        <title>Genome assembly of Pristionchus species.</title>
        <authorList>
            <person name="Yoshida K."/>
            <person name="Sommer R.J."/>
        </authorList>
    </citation>
    <scope>NUCLEOTIDE SEQUENCE</scope>
    <source>
        <strain evidence="3">RS0144</strain>
    </source>
</reference>
<dbReference type="InterPro" id="IPR051190">
    <property type="entry name" value="Baculoviral_IAP"/>
</dbReference>
<dbReference type="PANTHER" id="PTHR46771:SF5">
    <property type="entry name" value="DETERIN"/>
    <property type="match status" value="1"/>
</dbReference>
<accession>A0AAV5S930</accession>
<keyword evidence="2" id="KW-0862">Zinc</keyword>
<evidence type="ECO:0000256" key="1">
    <source>
        <dbReference type="ARBA" id="ARBA00022723"/>
    </source>
</evidence>
<evidence type="ECO:0000313" key="3">
    <source>
        <dbReference type="EMBL" id="GMS79632.1"/>
    </source>
</evidence>
<dbReference type="Pfam" id="PF00653">
    <property type="entry name" value="BIR"/>
    <property type="match status" value="1"/>
</dbReference>
<evidence type="ECO:0000256" key="2">
    <source>
        <dbReference type="ARBA" id="ARBA00022833"/>
    </source>
</evidence>